<dbReference type="NCBIfam" id="TIGR01243">
    <property type="entry name" value="CDC48"/>
    <property type="match status" value="1"/>
</dbReference>
<dbReference type="Gene3D" id="1.10.8.60">
    <property type="match status" value="2"/>
</dbReference>
<organism evidence="7 8">
    <name type="scientific">Alienimonas chondri</name>
    <dbReference type="NCBI Taxonomy" id="2681879"/>
    <lineage>
        <taxon>Bacteria</taxon>
        <taxon>Pseudomonadati</taxon>
        <taxon>Planctomycetota</taxon>
        <taxon>Planctomycetia</taxon>
        <taxon>Planctomycetales</taxon>
        <taxon>Planctomycetaceae</taxon>
        <taxon>Alienimonas</taxon>
    </lineage>
</organism>
<dbReference type="EC" id="3.4.24.-" evidence="7"/>
<keyword evidence="8" id="KW-1185">Reference proteome</keyword>
<feature type="domain" description="CDC48 N-terminal subdomain" evidence="6">
    <location>
        <begin position="20"/>
        <end position="105"/>
    </location>
</feature>
<dbReference type="Gene3D" id="2.40.40.20">
    <property type="match status" value="1"/>
</dbReference>
<dbReference type="RefSeq" id="WP_171189854.1">
    <property type="nucleotide sequence ID" value="NZ_WTPX01000240.1"/>
</dbReference>
<dbReference type="PROSITE" id="PS00674">
    <property type="entry name" value="AAA"/>
    <property type="match status" value="2"/>
</dbReference>
<dbReference type="InterPro" id="IPR029067">
    <property type="entry name" value="CDC48_domain_2-like_sf"/>
</dbReference>
<dbReference type="InterPro" id="IPR050168">
    <property type="entry name" value="AAA_ATPase_domain"/>
</dbReference>
<dbReference type="Pfam" id="PF02359">
    <property type="entry name" value="CDC48_N"/>
    <property type="match status" value="1"/>
</dbReference>
<feature type="domain" description="CDC48" evidence="5">
    <location>
        <begin position="120"/>
        <end position="211"/>
    </location>
</feature>
<evidence type="ECO:0000256" key="2">
    <source>
        <dbReference type="ARBA" id="ARBA00022840"/>
    </source>
</evidence>
<comment type="similarity">
    <text evidence="3">Belongs to the AAA ATPase family.</text>
</comment>
<protein>
    <submittedName>
        <fullName evidence="7">ATP-dependent zinc metalloprotease FtsH</fullName>
        <ecNumber evidence="7">3.4.24.-</ecNumber>
    </submittedName>
</protein>
<keyword evidence="1 3" id="KW-0547">Nucleotide-binding</keyword>
<dbReference type="SUPFAM" id="SSF52540">
    <property type="entry name" value="P-loop containing nucleoside triphosphate hydrolases"/>
    <property type="match status" value="2"/>
</dbReference>
<comment type="caution">
    <text evidence="7">The sequence shown here is derived from an EMBL/GenBank/DDBJ whole genome shotgun (WGS) entry which is preliminary data.</text>
</comment>
<dbReference type="InterPro" id="IPR004201">
    <property type="entry name" value="Cdc48_dom2"/>
</dbReference>
<feature type="domain" description="AAA+ ATPase" evidence="4">
    <location>
        <begin position="528"/>
        <end position="666"/>
    </location>
</feature>
<dbReference type="InterPro" id="IPR003593">
    <property type="entry name" value="AAA+_ATPase"/>
</dbReference>
<dbReference type="Pfam" id="PF02933">
    <property type="entry name" value="CDC48_2"/>
    <property type="match status" value="1"/>
</dbReference>
<dbReference type="SMART" id="SM01073">
    <property type="entry name" value="CDC48_N"/>
    <property type="match status" value="1"/>
</dbReference>
<keyword evidence="7" id="KW-0482">Metalloprotease</keyword>
<sequence length="774" mass="83849">MADSPPPLPDADSDTAGGVRLQVAGARGRDVGKGVARLGDATFQRLGLEPGDPIEIVGKKRTAAVAIPLAGEDEGLDIIRLDGLQRANAGVGSGDRVGVRPASPTVARRVTVAPAQQNVRLSGNPDALNKTLAGRPLVAGDIVSTSVYRRRPGGDGDGPDVPEEILRRMFNAPSYGLQEIRLIVTGTKPRGEIVVVGEETEVELLPTFTEPEEARASHITYDDVGGLQGVLEQVREMIELPLKHPELFQRLGIDPPKGVLLHGPPGTGKTLLARAVAGECDANFFHIAGPEILGGGFGESESRLRELFERAQNESPAILFIDEIDAIAPKREQVGGEMEKRIVAQLLTLMDGLAPRQNLVVIAATNRVDSLDEALRRPGRFDREIVVGVPNEQGRREILEIHTRGMPLADDVDLHAISDTAYGFVGADLGALCREAAIEALRRRLPDIDLDAEEIPSDVLETLHVTRGDFTDAMKRVQPSALREIMIQAPDVTWDQIGGLSEAQRLLKEGVELPLTQPDSFRKFGIRPAKGFLLYGPPGTGKTLLAKAVARGSNANFLAAKSSDLLSKWYGESEQQVSRLFRRARQVAPAVIFLDEIDSLAPARGGGLGEPRATERVVNTILAELDGIEELQGVVLIAATNRPTLVDPALLRPGRFDELIYVGPPDRDGRLKILQIHTEEMPLADDVDLGRVADETERYTGADLEDLVRRAGLSTLRHHPDSESVAMEAFDAAIKDSRATVTEEIEKEYREIGEQLKQEGPQGDHKIGFLADRY</sequence>
<dbReference type="SUPFAM" id="SSF54585">
    <property type="entry name" value="Cdc48 domain 2-like"/>
    <property type="match status" value="1"/>
</dbReference>
<dbReference type="GO" id="GO:0008237">
    <property type="term" value="F:metallopeptidase activity"/>
    <property type="evidence" value="ECO:0007669"/>
    <property type="project" value="UniProtKB-KW"/>
</dbReference>
<dbReference type="SUPFAM" id="SSF50692">
    <property type="entry name" value="ADC-like"/>
    <property type="match status" value="1"/>
</dbReference>
<evidence type="ECO:0000313" key="8">
    <source>
        <dbReference type="Proteomes" id="UP000609651"/>
    </source>
</evidence>
<dbReference type="Pfam" id="PF00004">
    <property type="entry name" value="AAA"/>
    <property type="match status" value="2"/>
</dbReference>
<gene>
    <name evidence="7" type="primary">ftsH_10</name>
    <name evidence="7" type="ORF">LzC2_40620</name>
</gene>
<accession>A0ABX1VKT0</accession>
<dbReference type="InterPro" id="IPR009010">
    <property type="entry name" value="Asp_de-COase-like_dom_sf"/>
</dbReference>
<evidence type="ECO:0000313" key="7">
    <source>
        <dbReference type="EMBL" id="NNJ27951.1"/>
    </source>
</evidence>
<evidence type="ECO:0000259" key="4">
    <source>
        <dbReference type="SMART" id="SM00382"/>
    </source>
</evidence>
<proteinExistence type="inferred from homology"/>
<keyword evidence="7" id="KW-0645">Protease</keyword>
<dbReference type="EMBL" id="WTPX01000240">
    <property type="protein sequence ID" value="NNJ27951.1"/>
    <property type="molecule type" value="Genomic_DNA"/>
</dbReference>
<dbReference type="Gene3D" id="3.10.330.10">
    <property type="match status" value="1"/>
</dbReference>
<dbReference type="SMART" id="SM01072">
    <property type="entry name" value="CDC48_2"/>
    <property type="match status" value="1"/>
</dbReference>
<dbReference type="InterPro" id="IPR003960">
    <property type="entry name" value="ATPase_AAA_CS"/>
</dbReference>
<keyword evidence="7" id="KW-0378">Hydrolase</keyword>
<dbReference type="InterPro" id="IPR041569">
    <property type="entry name" value="AAA_lid_3"/>
</dbReference>
<feature type="domain" description="AAA+ ATPase" evidence="4">
    <location>
        <begin position="255"/>
        <end position="391"/>
    </location>
</feature>
<evidence type="ECO:0000256" key="1">
    <source>
        <dbReference type="ARBA" id="ARBA00022741"/>
    </source>
</evidence>
<dbReference type="InterPro" id="IPR027417">
    <property type="entry name" value="P-loop_NTPase"/>
</dbReference>
<keyword evidence="2 3" id="KW-0067">ATP-binding</keyword>
<evidence type="ECO:0000259" key="6">
    <source>
        <dbReference type="SMART" id="SM01073"/>
    </source>
</evidence>
<dbReference type="Gene3D" id="3.40.50.300">
    <property type="entry name" value="P-loop containing nucleotide triphosphate hydrolases"/>
    <property type="match status" value="2"/>
</dbReference>
<name>A0ABX1VKT0_9PLAN</name>
<dbReference type="Proteomes" id="UP000609651">
    <property type="component" value="Unassembled WGS sequence"/>
</dbReference>
<dbReference type="CDD" id="cd19503">
    <property type="entry name" value="RecA-like_CDC48_NLV2_r1-like"/>
    <property type="match status" value="1"/>
</dbReference>
<evidence type="ECO:0000256" key="3">
    <source>
        <dbReference type="RuleBase" id="RU003651"/>
    </source>
</evidence>
<dbReference type="Pfam" id="PF17862">
    <property type="entry name" value="AAA_lid_3"/>
    <property type="match status" value="2"/>
</dbReference>
<dbReference type="PANTHER" id="PTHR23077:SF171">
    <property type="entry name" value="NUCLEAR VALOSIN-CONTAINING PROTEIN-LIKE"/>
    <property type="match status" value="1"/>
</dbReference>
<evidence type="ECO:0000259" key="5">
    <source>
        <dbReference type="SMART" id="SM01072"/>
    </source>
</evidence>
<dbReference type="InterPro" id="IPR003959">
    <property type="entry name" value="ATPase_AAA_core"/>
</dbReference>
<dbReference type="InterPro" id="IPR005938">
    <property type="entry name" value="AAA_ATPase_CDC48"/>
</dbReference>
<dbReference type="InterPro" id="IPR003338">
    <property type="entry name" value="CDC4_N-term_subdom"/>
</dbReference>
<reference evidence="7 8" key="1">
    <citation type="journal article" date="2020" name="Syst. Appl. Microbiol.">
        <title>Alienimonas chondri sp. nov., a novel planctomycete isolated from the biofilm of the red alga Chondrus crispus.</title>
        <authorList>
            <person name="Vitorino I."/>
            <person name="Albuquerque L."/>
            <person name="Wiegand S."/>
            <person name="Kallscheuer N."/>
            <person name="da Costa M.S."/>
            <person name="Lobo-da-Cunha A."/>
            <person name="Jogler C."/>
            <person name="Lage O.M."/>
        </authorList>
    </citation>
    <scope>NUCLEOTIDE SEQUENCE [LARGE SCALE GENOMIC DNA]</scope>
    <source>
        <strain evidence="7 8">LzC2</strain>
    </source>
</reference>
<dbReference type="SMART" id="SM00382">
    <property type="entry name" value="AAA"/>
    <property type="match status" value="2"/>
</dbReference>
<dbReference type="PANTHER" id="PTHR23077">
    <property type="entry name" value="AAA-FAMILY ATPASE"/>
    <property type="match status" value="1"/>
</dbReference>